<evidence type="ECO:0000256" key="1">
    <source>
        <dbReference type="SAM" id="Phobius"/>
    </source>
</evidence>
<dbReference type="AlphaFoldDB" id="A0A561UQB6"/>
<name>A0A561UQB6_9ACTN</name>
<feature type="transmembrane region" description="Helical" evidence="1">
    <location>
        <begin position="93"/>
        <end position="114"/>
    </location>
</feature>
<sequence length="192" mass="20138">MVPAEEPSVGGLRSRIGPALVLDAVLPPAAFLAGLAAAHGRPLPGVAAAVGAAVLLAALRLARREGVRAVAASTAFVLAAALAVRGSGRAVDFFLPELLLNAALALWFALSLALRRPATAAVLRLLRVRAEPRGQAAVTGVWLAFWCLHVAVETPLYLAGQVFWLGLTRIVLGPLLWLPVGWLSLRAARRHH</sequence>
<comment type="caution">
    <text evidence="2">The sequence shown here is derived from an EMBL/GenBank/DDBJ whole genome shotgun (WGS) entry which is preliminary data.</text>
</comment>
<feature type="transmembrane region" description="Helical" evidence="1">
    <location>
        <begin position="134"/>
        <end position="152"/>
    </location>
</feature>
<dbReference type="Proteomes" id="UP000317940">
    <property type="component" value="Unassembled WGS sequence"/>
</dbReference>
<gene>
    <name evidence="2" type="ORF">FHX73_115445</name>
</gene>
<dbReference type="EMBL" id="VIWT01000001">
    <property type="protein sequence ID" value="TWG01544.1"/>
    <property type="molecule type" value="Genomic_DNA"/>
</dbReference>
<keyword evidence="1" id="KW-0812">Transmembrane</keyword>
<evidence type="ECO:0000313" key="2">
    <source>
        <dbReference type="EMBL" id="TWG01544.1"/>
    </source>
</evidence>
<feature type="transmembrane region" description="Helical" evidence="1">
    <location>
        <begin position="69"/>
        <end position="87"/>
    </location>
</feature>
<keyword evidence="1" id="KW-1133">Transmembrane helix</keyword>
<dbReference type="Pfam" id="PF11361">
    <property type="entry name" value="DUF3159"/>
    <property type="match status" value="1"/>
</dbReference>
<reference evidence="2 3" key="1">
    <citation type="submission" date="2019-06" db="EMBL/GenBank/DDBJ databases">
        <title>Sequencing the genomes of 1000 actinobacteria strains.</title>
        <authorList>
            <person name="Klenk H.-P."/>
        </authorList>
    </citation>
    <scope>NUCLEOTIDE SEQUENCE [LARGE SCALE GENOMIC DNA]</scope>
    <source>
        <strain evidence="2 3">DSM 44826</strain>
    </source>
</reference>
<proteinExistence type="predicted"/>
<evidence type="ECO:0000313" key="3">
    <source>
        <dbReference type="Proteomes" id="UP000317940"/>
    </source>
</evidence>
<feature type="transmembrane region" description="Helical" evidence="1">
    <location>
        <begin position="45"/>
        <end position="62"/>
    </location>
</feature>
<organism evidence="2 3">
    <name type="scientific">Kitasatospora viridis</name>
    <dbReference type="NCBI Taxonomy" id="281105"/>
    <lineage>
        <taxon>Bacteria</taxon>
        <taxon>Bacillati</taxon>
        <taxon>Actinomycetota</taxon>
        <taxon>Actinomycetes</taxon>
        <taxon>Kitasatosporales</taxon>
        <taxon>Streptomycetaceae</taxon>
        <taxon>Kitasatospora</taxon>
    </lineage>
</organism>
<protein>
    <submittedName>
        <fullName evidence="2">Uncharacterized protein DUF3159</fullName>
    </submittedName>
</protein>
<keyword evidence="3" id="KW-1185">Reference proteome</keyword>
<feature type="transmembrane region" description="Helical" evidence="1">
    <location>
        <begin position="164"/>
        <end position="185"/>
    </location>
</feature>
<accession>A0A561UQB6</accession>
<dbReference type="InterPro" id="IPR016566">
    <property type="entry name" value="UCP010219"/>
</dbReference>
<keyword evidence="1" id="KW-0472">Membrane</keyword>